<keyword evidence="12" id="KW-0472">Membrane</keyword>
<evidence type="ECO:0000256" key="5">
    <source>
        <dbReference type="ARBA" id="ARBA00014387"/>
    </source>
</evidence>
<reference evidence="17 18" key="1">
    <citation type="submission" date="2025-04" db="UniProtKB">
        <authorList>
            <consortium name="RefSeq"/>
        </authorList>
    </citation>
    <scope>IDENTIFICATION</scope>
    <source>
        <tissue evidence="17 18">Tentacle</tissue>
    </source>
</reference>
<evidence type="ECO:0000256" key="3">
    <source>
        <dbReference type="ARBA" id="ARBA00009294"/>
    </source>
</evidence>
<evidence type="ECO:0000256" key="9">
    <source>
        <dbReference type="ARBA" id="ARBA00022824"/>
    </source>
</evidence>
<dbReference type="GeneID" id="116301435"/>
<keyword evidence="11" id="KW-1133">Transmembrane helix</keyword>
<protein>
    <recommendedName>
        <fullName evidence="5">Translocon-associated protein subunit delta</fullName>
    </recommendedName>
    <alternativeName>
        <fullName evidence="14">Signal sequence receptor subunit delta</fullName>
    </alternativeName>
</protein>
<dbReference type="InterPro" id="IPR008855">
    <property type="entry name" value="TRAP-delta"/>
</dbReference>
<organism evidence="16 17">
    <name type="scientific">Actinia tenebrosa</name>
    <name type="common">Australian red waratah sea anemone</name>
    <dbReference type="NCBI Taxonomy" id="6105"/>
    <lineage>
        <taxon>Eukaryota</taxon>
        <taxon>Metazoa</taxon>
        <taxon>Cnidaria</taxon>
        <taxon>Anthozoa</taxon>
        <taxon>Hexacorallia</taxon>
        <taxon>Actiniaria</taxon>
        <taxon>Actiniidae</taxon>
        <taxon>Actinia</taxon>
    </lineage>
</organism>
<dbReference type="PANTHER" id="PTHR12731:SF1">
    <property type="entry name" value="TRANSLOCON-ASSOCIATED PROTEIN SUBUNIT DELTA"/>
    <property type="match status" value="1"/>
</dbReference>
<evidence type="ECO:0000256" key="2">
    <source>
        <dbReference type="ARBA" id="ARBA00004115"/>
    </source>
</evidence>
<dbReference type="OrthoDB" id="10055808at2759"/>
<evidence type="ECO:0000256" key="6">
    <source>
        <dbReference type="ARBA" id="ARBA00022499"/>
    </source>
</evidence>
<sequence length="172" mass="19295">MAAKNFFVFIIGLFIPLLVLGETCVRPKATPDIYTSGNIFMSTETVFLTEFSLTCENNAKDVHLYAEVNGNVMPVTRSADDTKYQVSWSVAHKKAPSGTYKINFMDEEGYSNYRKAQRSGESTEIKPLFTLDINHKGAGREGLWVQTEFLAVVAALLIWWSANNIKNKIQDS</sequence>
<keyword evidence="16" id="KW-1185">Reference proteome</keyword>
<evidence type="ECO:0000256" key="12">
    <source>
        <dbReference type="ARBA" id="ARBA00023136"/>
    </source>
</evidence>
<evidence type="ECO:0000256" key="4">
    <source>
        <dbReference type="ARBA" id="ARBA00011819"/>
    </source>
</evidence>
<evidence type="ECO:0000256" key="13">
    <source>
        <dbReference type="ARBA" id="ARBA00023157"/>
    </source>
</evidence>
<keyword evidence="6" id="KW-1017">Isopeptide bond</keyword>
<evidence type="ECO:0000256" key="14">
    <source>
        <dbReference type="ARBA" id="ARBA00031791"/>
    </source>
</evidence>
<feature type="signal peptide" evidence="15">
    <location>
        <begin position="1"/>
        <end position="21"/>
    </location>
</feature>
<evidence type="ECO:0000256" key="7">
    <source>
        <dbReference type="ARBA" id="ARBA00022692"/>
    </source>
</evidence>
<dbReference type="RefSeq" id="XP_031566350.1">
    <property type="nucleotide sequence ID" value="XM_031710490.1"/>
</dbReference>
<dbReference type="KEGG" id="aten:116301435"/>
<feature type="chain" id="PRO_5044653187" description="Translocon-associated protein subunit delta" evidence="15">
    <location>
        <begin position="22"/>
        <end position="172"/>
    </location>
</feature>
<comment type="subcellular location">
    <subcellularLocation>
        <location evidence="2">Endoplasmic reticulum membrane</location>
        <topology evidence="2">Single-pass type I membrane protein</topology>
    </subcellularLocation>
</comment>
<dbReference type="GO" id="GO:0005789">
    <property type="term" value="C:endoplasmic reticulum membrane"/>
    <property type="evidence" value="ECO:0007669"/>
    <property type="project" value="UniProtKB-SubCell"/>
</dbReference>
<evidence type="ECO:0000256" key="15">
    <source>
        <dbReference type="SAM" id="SignalP"/>
    </source>
</evidence>
<keyword evidence="7" id="KW-0812">Transmembrane</keyword>
<evidence type="ECO:0000313" key="17">
    <source>
        <dbReference type="RefSeq" id="XP_031566350.1"/>
    </source>
</evidence>
<comment type="similarity">
    <text evidence="3">Belongs to the TRAP-delta family.</text>
</comment>
<keyword evidence="13" id="KW-1015">Disulfide bond</keyword>
<dbReference type="PANTHER" id="PTHR12731">
    <property type="entry name" value="TRANSLOCON-ASSOCIATED PROTEIN, DELTA SUBUNIT"/>
    <property type="match status" value="1"/>
</dbReference>
<evidence type="ECO:0000256" key="11">
    <source>
        <dbReference type="ARBA" id="ARBA00022989"/>
    </source>
</evidence>
<comment type="subunit">
    <text evidence="4">Heterotetramer of TRAP-alpha, TRAP-beta, TRAP-delta and TRAP-gamma.</text>
</comment>
<dbReference type="Proteomes" id="UP000515163">
    <property type="component" value="Unplaced"/>
</dbReference>
<name>A0A6P8II29_ACTTE</name>
<comment type="function">
    <text evidence="1">TRAP proteins are part of a complex whose function is to bind calcium to the ER membrane and thereby regulate the retention of ER resident proteins.</text>
</comment>
<keyword evidence="8 15" id="KW-0732">Signal</keyword>
<evidence type="ECO:0000313" key="16">
    <source>
        <dbReference type="Proteomes" id="UP000515163"/>
    </source>
</evidence>
<dbReference type="AlphaFoldDB" id="A0A6P8II29"/>
<accession>A0A6P8II29</accession>
<keyword evidence="9" id="KW-0256">Endoplasmic reticulum</keyword>
<evidence type="ECO:0000313" key="18">
    <source>
        <dbReference type="RefSeq" id="XP_031566351.1"/>
    </source>
</evidence>
<evidence type="ECO:0000256" key="8">
    <source>
        <dbReference type="ARBA" id="ARBA00022729"/>
    </source>
</evidence>
<evidence type="ECO:0000256" key="10">
    <source>
        <dbReference type="ARBA" id="ARBA00022843"/>
    </source>
</evidence>
<gene>
    <name evidence="17 18" type="primary">LOC116301435</name>
</gene>
<evidence type="ECO:0000256" key="1">
    <source>
        <dbReference type="ARBA" id="ARBA00002838"/>
    </source>
</evidence>
<dbReference type="Pfam" id="PF05404">
    <property type="entry name" value="TRAP-delta"/>
    <property type="match status" value="1"/>
</dbReference>
<proteinExistence type="inferred from homology"/>
<dbReference type="RefSeq" id="XP_031566351.1">
    <property type="nucleotide sequence ID" value="XM_031710491.1"/>
</dbReference>
<keyword evidence="10" id="KW-0832">Ubl conjugation</keyword>